<proteinExistence type="predicted"/>
<dbReference type="EMBL" id="CP089982">
    <property type="protein sequence ID" value="WXA93693.1"/>
    <property type="molecule type" value="Genomic_DNA"/>
</dbReference>
<gene>
    <name evidence="9" type="ORF">LZC95_45475</name>
</gene>
<dbReference type="SUPFAM" id="SSF53448">
    <property type="entry name" value="Nucleotide-diphospho-sugar transferases"/>
    <property type="match status" value="1"/>
</dbReference>
<dbReference type="InterPro" id="IPR050256">
    <property type="entry name" value="Glycosyltransferase_2"/>
</dbReference>
<dbReference type="CDD" id="cd04187">
    <property type="entry name" value="DPM1_like_bac"/>
    <property type="match status" value="1"/>
</dbReference>
<evidence type="ECO:0000259" key="8">
    <source>
        <dbReference type="Pfam" id="PF00535"/>
    </source>
</evidence>
<dbReference type="RefSeq" id="WP_394844292.1">
    <property type="nucleotide sequence ID" value="NZ_CP089982.1"/>
</dbReference>
<feature type="domain" description="Glycosyltransferase 2-like" evidence="8">
    <location>
        <begin position="9"/>
        <end position="132"/>
    </location>
</feature>
<evidence type="ECO:0000256" key="5">
    <source>
        <dbReference type="ARBA" id="ARBA00022989"/>
    </source>
</evidence>
<dbReference type="PANTHER" id="PTHR48090:SF1">
    <property type="entry name" value="PROPHAGE BACTOPRENOL GLUCOSYL TRANSFERASE HOMOLOG"/>
    <property type="match status" value="1"/>
</dbReference>
<evidence type="ECO:0000256" key="1">
    <source>
        <dbReference type="ARBA" id="ARBA00004141"/>
    </source>
</evidence>
<evidence type="ECO:0000313" key="9">
    <source>
        <dbReference type="EMBL" id="WXA93693.1"/>
    </source>
</evidence>
<comment type="subcellular location">
    <subcellularLocation>
        <location evidence="1">Membrane</location>
        <topology evidence="1">Multi-pass membrane protein</topology>
    </subcellularLocation>
</comment>
<dbReference type="Proteomes" id="UP001379533">
    <property type="component" value="Chromosome"/>
</dbReference>
<evidence type="ECO:0000256" key="6">
    <source>
        <dbReference type="ARBA" id="ARBA00023136"/>
    </source>
</evidence>
<evidence type="ECO:0000256" key="4">
    <source>
        <dbReference type="ARBA" id="ARBA00022692"/>
    </source>
</evidence>
<dbReference type="InterPro" id="IPR029044">
    <property type="entry name" value="Nucleotide-diphossugar_trans"/>
</dbReference>
<keyword evidence="6 7" id="KW-0472">Membrane</keyword>
<protein>
    <submittedName>
        <fullName evidence="9">Glycosyltransferase family 2 protein</fullName>
    </submittedName>
</protein>
<accession>A0ABZ2K4R2</accession>
<feature type="transmembrane region" description="Helical" evidence="7">
    <location>
        <begin position="238"/>
        <end position="257"/>
    </location>
</feature>
<dbReference type="PANTHER" id="PTHR48090">
    <property type="entry name" value="UNDECAPRENYL-PHOSPHATE 4-DEOXY-4-FORMAMIDO-L-ARABINOSE TRANSFERASE-RELATED"/>
    <property type="match status" value="1"/>
</dbReference>
<evidence type="ECO:0000256" key="7">
    <source>
        <dbReference type="SAM" id="Phobius"/>
    </source>
</evidence>
<evidence type="ECO:0000256" key="2">
    <source>
        <dbReference type="ARBA" id="ARBA00022676"/>
    </source>
</evidence>
<sequence length="327" mass="36686">MNDGRKLLTIVCPVMNEEKSVPLFYERLVKAVAPLEEKVRIELLFINNRSVDSTLEIVRGIAAKDPRVRYLTLSRNYGYQAAITCGMQNARGDAIANIDVDCEDPPEMIPRFVDRWLSGVDIVYGLRDKREEFFLMHLGRKLFYRVMHRIADHEIVLDMAEFFLVDKRVRDVALSTRSTFPFVRGQVGFVGFRREGIPYKRERRIVGKTHYNLIGAARFGFSGVLTSSTLALRLLAYWGFPLVPLNMVLALAMLFAGDGPSGARIERCLLALVAFELGWAMLAFGFIGIYLARVYKDSIALPLYVVDTALSSESNVPPVSPGAGKGP</sequence>
<keyword evidence="3" id="KW-0808">Transferase</keyword>
<dbReference type="Pfam" id="PF00535">
    <property type="entry name" value="Glycos_transf_2"/>
    <property type="match status" value="1"/>
</dbReference>
<keyword evidence="4 7" id="KW-0812">Transmembrane</keyword>
<keyword evidence="2" id="KW-0328">Glycosyltransferase</keyword>
<feature type="transmembrane region" description="Helical" evidence="7">
    <location>
        <begin position="269"/>
        <end position="292"/>
    </location>
</feature>
<dbReference type="Gene3D" id="3.90.550.10">
    <property type="entry name" value="Spore Coat Polysaccharide Biosynthesis Protein SpsA, Chain A"/>
    <property type="match status" value="1"/>
</dbReference>
<evidence type="ECO:0000313" key="10">
    <source>
        <dbReference type="Proteomes" id="UP001379533"/>
    </source>
</evidence>
<evidence type="ECO:0000256" key="3">
    <source>
        <dbReference type="ARBA" id="ARBA00022679"/>
    </source>
</evidence>
<organism evidence="9 10">
    <name type="scientific">Pendulispora brunnea</name>
    <dbReference type="NCBI Taxonomy" id="2905690"/>
    <lineage>
        <taxon>Bacteria</taxon>
        <taxon>Pseudomonadati</taxon>
        <taxon>Myxococcota</taxon>
        <taxon>Myxococcia</taxon>
        <taxon>Myxococcales</taxon>
        <taxon>Sorangiineae</taxon>
        <taxon>Pendulisporaceae</taxon>
        <taxon>Pendulispora</taxon>
    </lineage>
</organism>
<reference evidence="9 10" key="1">
    <citation type="submission" date="2021-12" db="EMBL/GenBank/DDBJ databases">
        <title>Discovery of the Pendulisporaceae a myxobacterial family with distinct sporulation behavior and unique specialized metabolism.</title>
        <authorList>
            <person name="Garcia R."/>
            <person name="Popoff A."/>
            <person name="Bader C.D."/>
            <person name="Loehr J."/>
            <person name="Walesch S."/>
            <person name="Walt C."/>
            <person name="Boldt J."/>
            <person name="Bunk B."/>
            <person name="Haeckl F.J.F.P.J."/>
            <person name="Gunesch A.P."/>
            <person name="Birkelbach J."/>
            <person name="Nuebel U."/>
            <person name="Pietschmann T."/>
            <person name="Bach T."/>
            <person name="Mueller R."/>
        </authorList>
    </citation>
    <scope>NUCLEOTIDE SEQUENCE [LARGE SCALE GENOMIC DNA]</scope>
    <source>
        <strain evidence="9 10">MSr12523</strain>
    </source>
</reference>
<keyword evidence="10" id="KW-1185">Reference proteome</keyword>
<dbReference type="InterPro" id="IPR001173">
    <property type="entry name" value="Glyco_trans_2-like"/>
</dbReference>
<name>A0ABZ2K4R2_9BACT</name>
<keyword evidence="5 7" id="KW-1133">Transmembrane helix</keyword>